<dbReference type="CDD" id="cd00067">
    <property type="entry name" value="GAL4"/>
    <property type="match status" value="1"/>
</dbReference>
<keyword evidence="1" id="KW-0479">Metal-binding</keyword>
<proteinExistence type="predicted"/>
<keyword evidence="2" id="KW-0862">Zinc</keyword>
<sequence>MKVALSLEAEKSPRKNTNTRRSAPKAKSGCLTCKIRRVKCDEQKPSCLRCLKFGIQCDGYATPKAKGSRSITRPSSILLPKVHPLNSSILRGPPSSRFESEAQFRYFEVFSRSTAYEIFPNVEMARLRLMFLQICESQKAVRHGVAALGALTMTSRAIQSQGNHTLRNSTSNHYHRAVREYAQAIKYAQLDGQKDLRTALITSLVILSFEGWVGNHEAAFQQIRIGASLLREWKERQRWTAVPGYAIQALDEEEEVLSHVFTRLSIQSRSPPSDRPQPLSPSSSPPPLRIDVPKGLMRIPEVFGSLNEAGKSYSAIVRSAVVFVSQDLPRIARSSSLTGTYTAGAVDAVIPPEIIRAKAALAESIQRWMAAFSPLKIAANYMSLNDRKASITLELQMKATFMGTVKSLAQDELVFDGYHQVYGDIVNLCEELLKCSEDSTVPKFSFDSAVIIPLWFTGHKCRSPVLRRRVISLLLKYPRREGVWDSIFAGLVIDCLRGFEEQYIEDGRVPGWARIRETKYEIDLVKRTVEVRCEQRTSPTSQGTVMRRKTLGCYIHTGIPLEQIGAVIAR</sequence>
<dbReference type="GO" id="GO:0003677">
    <property type="term" value="F:DNA binding"/>
    <property type="evidence" value="ECO:0007669"/>
    <property type="project" value="UniProtKB-KW"/>
</dbReference>
<evidence type="ECO:0000256" key="7">
    <source>
        <dbReference type="SAM" id="MobiDB-lite"/>
    </source>
</evidence>
<dbReference type="GO" id="GO:0000981">
    <property type="term" value="F:DNA-binding transcription factor activity, RNA polymerase II-specific"/>
    <property type="evidence" value="ECO:0007669"/>
    <property type="project" value="InterPro"/>
</dbReference>
<keyword evidence="6" id="KW-0539">Nucleus</keyword>
<dbReference type="InterPro" id="IPR021858">
    <property type="entry name" value="Fun_TF"/>
</dbReference>
<dbReference type="GO" id="GO:0008270">
    <property type="term" value="F:zinc ion binding"/>
    <property type="evidence" value="ECO:0007669"/>
    <property type="project" value="InterPro"/>
</dbReference>
<reference evidence="9 10" key="1">
    <citation type="submission" date="2017-04" db="EMBL/GenBank/DDBJ databases">
        <title>Draft genome sequence of Marssonina coronaria NL1: causal agent of apple blotch.</title>
        <authorList>
            <person name="Cheng Q."/>
        </authorList>
    </citation>
    <scope>NUCLEOTIDE SEQUENCE [LARGE SCALE GENOMIC DNA]</scope>
    <source>
        <strain evidence="9 10">NL1</strain>
    </source>
</reference>
<dbReference type="Pfam" id="PF11951">
    <property type="entry name" value="Fungal_trans_2"/>
    <property type="match status" value="1"/>
</dbReference>
<keyword evidence="10" id="KW-1185">Reference proteome</keyword>
<dbReference type="PANTHER" id="PTHR36206:SF4">
    <property type="entry name" value="HYPOTHETICAL CONSERVED PROTEIN (EUROFUNG)-RELATED"/>
    <property type="match status" value="1"/>
</dbReference>
<evidence type="ECO:0000256" key="5">
    <source>
        <dbReference type="ARBA" id="ARBA00023163"/>
    </source>
</evidence>
<evidence type="ECO:0000256" key="3">
    <source>
        <dbReference type="ARBA" id="ARBA00023015"/>
    </source>
</evidence>
<dbReference type="Pfam" id="PF00172">
    <property type="entry name" value="Zn_clus"/>
    <property type="match status" value="1"/>
</dbReference>
<evidence type="ECO:0000256" key="2">
    <source>
        <dbReference type="ARBA" id="ARBA00022833"/>
    </source>
</evidence>
<protein>
    <recommendedName>
        <fullName evidence="8">Zn(2)-C6 fungal-type domain-containing protein</fullName>
    </recommendedName>
</protein>
<dbReference type="InterPro" id="IPR036864">
    <property type="entry name" value="Zn2-C6_fun-type_DNA-bd_sf"/>
</dbReference>
<name>A0A218YRU1_9HELO</name>
<dbReference type="Gene3D" id="4.10.240.10">
    <property type="entry name" value="Zn(2)-C6 fungal-type DNA-binding domain"/>
    <property type="match status" value="1"/>
</dbReference>
<dbReference type="PANTHER" id="PTHR36206">
    <property type="entry name" value="ASPERCRYPTIN BIOSYNTHESIS CLUSTER-SPECIFIC TRANSCRIPTION REGULATOR ATNN-RELATED"/>
    <property type="match status" value="1"/>
</dbReference>
<evidence type="ECO:0000256" key="6">
    <source>
        <dbReference type="ARBA" id="ARBA00023242"/>
    </source>
</evidence>
<evidence type="ECO:0000313" key="9">
    <source>
        <dbReference type="EMBL" id="OWO97532.1"/>
    </source>
</evidence>
<dbReference type="PROSITE" id="PS00463">
    <property type="entry name" value="ZN2_CY6_FUNGAL_1"/>
    <property type="match status" value="1"/>
</dbReference>
<evidence type="ECO:0000256" key="1">
    <source>
        <dbReference type="ARBA" id="ARBA00022723"/>
    </source>
</evidence>
<gene>
    <name evidence="9" type="ORF">B2J93_9153</name>
</gene>
<dbReference type="InParanoid" id="A0A218YRU1"/>
<comment type="caution">
    <text evidence="9">The sequence shown here is derived from an EMBL/GenBank/DDBJ whole genome shotgun (WGS) entry which is preliminary data.</text>
</comment>
<evidence type="ECO:0000256" key="4">
    <source>
        <dbReference type="ARBA" id="ARBA00023125"/>
    </source>
</evidence>
<dbReference type="Proteomes" id="UP000242519">
    <property type="component" value="Unassembled WGS sequence"/>
</dbReference>
<feature type="region of interest" description="Disordered" evidence="7">
    <location>
        <begin position="267"/>
        <end position="290"/>
    </location>
</feature>
<feature type="region of interest" description="Disordered" evidence="7">
    <location>
        <begin position="1"/>
        <end position="25"/>
    </location>
</feature>
<feature type="compositionally biased region" description="Pro residues" evidence="7">
    <location>
        <begin position="273"/>
        <end position="288"/>
    </location>
</feature>
<dbReference type="STRING" id="503106.A0A218YRU1"/>
<keyword evidence="5" id="KW-0804">Transcription</keyword>
<dbReference type="SMART" id="SM00066">
    <property type="entry name" value="GAL4"/>
    <property type="match status" value="1"/>
</dbReference>
<dbReference type="SUPFAM" id="SSF57701">
    <property type="entry name" value="Zn2/Cys6 DNA-binding domain"/>
    <property type="match status" value="1"/>
</dbReference>
<keyword evidence="3" id="KW-0805">Transcription regulation</keyword>
<evidence type="ECO:0000259" key="8">
    <source>
        <dbReference type="PROSITE" id="PS50048"/>
    </source>
</evidence>
<dbReference type="AlphaFoldDB" id="A0A218YRU1"/>
<keyword evidence="4" id="KW-0238">DNA-binding</keyword>
<accession>A0A218YRU1</accession>
<dbReference type="EMBL" id="MZNU01000435">
    <property type="protein sequence ID" value="OWO97532.1"/>
    <property type="molecule type" value="Genomic_DNA"/>
</dbReference>
<dbReference type="OrthoDB" id="2593732at2759"/>
<evidence type="ECO:0000313" key="10">
    <source>
        <dbReference type="Proteomes" id="UP000242519"/>
    </source>
</evidence>
<organism evidence="9 10">
    <name type="scientific">Diplocarpon coronariae</name>
    <dbReference type="NCBI Taxonomy" id="2795749"/>
    <lineage>
        <taxon>Eukaryota</taxon>
        <taxon>Fungi</taxon>
        <taxon>Dikarya</taxon>
        <taxon>Ascomycota</taxon>
        <taxon>Pezizomycotina</taxon>
        <taxon>Leotiomycetes</taxon>
        <taxon>Helotiales</taxon>
        <taxon>Drepanopezizaceae</taxon>
        <taxon>Diplocarpon</taxon>
    </lineage>
</organism>
<dbReference type="InterPro" id="IPR001138">
    <property type="entry name" value="Zn2Cys6_DnaBD"/>
</dbReference>
<dbReference type="PROSITE" id="PS50048">
    <property type="entry name" value="ZN2_CY6_FUNGAL_2"/>
    <property type="match status" value="1"/>
</dbReference>
<feature type="domain" description="Zn(2)-C6 fungal-type" evidence="8">
    <location>
        <begin position="29"/>
        <end position="57"/>
    </location>
</feature>
<dbReference type="InterPro" id="IPR052360">
    <property type="entry name" value="Transcr_Regulatory_Proteins"/>
</dbReference>